<dbReference type="SUPFAM" id="SSF53098">
    <property type="entry name" value="Ribonuclease H-like"/>
    <property type="match status" value="1"/>
</dbReference>
<dbReference type="InterPro" id="IPR036397">
    <property type="entry name" value="RNaseH_sf"/>
</dbReference>
<keyword evidence="2" id="KW-0548">Nucleotidyltransferase</keyword>
<feature type="domain" description="Integrase catalytic" evidence="16">
    <location>
        <begin position="1"/>
        <end position="121"/>
    </location>
</feature>
<keyword evidence="12" id="KW-0511">Multifunctional enzyme</keyword>
<comment type="catalytic activity">
    <reaction evidence="13">
        <text>DNA(n) + a 2'-deoxyribonucleoside 5'-triphosphate = DNA(n+1) + diphosphate</text>
        <dbReference type="Rhea" id="RHEA:22508"/>
        <dbReference type="Rhea" id="RHEA-COMP:17339"/>
        <dbReference type="Rhea" id="RHEA-COMP:17340"/>
        <dbReference type="ChEBI" id="CHEBI:33019"/>
        <dbReference type="ChEBI" id="CHEBI:61560"/>
        <dbReference type="ChEBI" id="CHEBI:173112"/>
        <dbReference type="EC" id="2.7.7.49"/>
    </reaction>
</comment>
<evidence type="ECO:0000259" key="16">
    <source>
        <dbReference type="PROSITE" id="PS50994"/>
    </source>
</evidence>
<dbReference type="PANTHER" id="PTHR42648:SF11">
    <property type="entry name" value="TRANSPOSON TY4-P GAG-POL POLYPROTEIN"/>
    <property type="match status" value="1"/>
</dbReference>
<dbReference type="GO" id="GO:0003887">
    <property type="term" value="F:DNA-directed DNA polymerase activity"/>
    <property type="evidence" value="ECO:0007669"/>
    <property type="project" value="UniProtKB-KW"/>
</dbReference>
<evidence type="ECO:0000313" key="18">
    <source>
        <dbReference type="Proteomes" id="UP000318582"/>
    </source>
</evidence>
<evidence type="ECO:0000256" key="12">
    <source>
        <dbReference type="ARBA" id="ARBA00023268"/>
    </source>
</evidence>
<dbReference type="InterPro" id="IPR012337">
    <property type="entry name" value="RNaseH-like_sf"/>
</dbReference>
<gene>
    <name evidence="17" type="ORF">PhCBS80983_g06502</name>
</gene>
<organism evidence="17 18">
    <name type="scientific">Powellomyces hirtus</name>
    <dbReference type="NCBI Taxonomy" id="109895"/>
    <lineage>
        <taxon>Eukaryota</taxon>
        <taxon>Fungi</taxon>
        <taxon>Fungi incertae sedis</taxon>
        <taxon>Chytridiomycota</taxon>
        <taxon>Chytridiomycota incertae sedis</taxon>
        <taxon>Chytridiomycetes</taxon>
        <taxon>Spizellomycetales</taxon>
        <taxon>Powellomycetaceae</taxon>
        <taxon>Powellomyces</taxon>
    </lineage>
</organism>
<evidence type="ECO:0000313" key="17">
    <source>
        <dbReference type="EMBL" id="TPX52210.1"/>
    </source>
</evidence>
<dbReference type="GO" id="GO:0016787">
    <property type="term" value="F:hydrolase activity"/>
    <property type="evidence" value="ECO:0007669"/>
    <property type="project" value="UniProtKB-KW"/>
</dbReference>
<evidence type="ECO:0000256" key="7">
    <source>
        <dbReference type="ARBA" id="ARBA00022842"/>
    </source>
</evidence>
<evidence type="ECO:0000256" key="9">
    <source>
        <dbReference type="ARBA" id="ARBA00022918"/>
    </source>
</evidence>
<evidence type="ECO:0000256" key="5">
    <source>
        <dbReference type="ARBA" id="ARBA00022759"/>
    </source>
</evidence>
<dbReference type="GO" id="GO:0006310">
    <property type="term" value="P:DNA recombination"/>
    <property type="evidence" value="ECO:0007669"/>
    <property type="project" value="UniProtKB-KW"/>
</dbReference>
<evidence type="ECO:0000256" key="4">
    <source>
        <dbReference type="ARBA" id="ARBA00022723"/>
    </source>
</evidence>
<dbReference type="GO" id="GO:0004519">
    <property type="term" value="F:endonuclease activity"/>
    <property type="evidence" value="ECO:0007669"/>
    <property type="project" value="UniProtKB-KW"/>
</dbReference>
<keyword evidence="8" id="KW-0229">DNA integration</keyword>
<feature type="region of interest" description="Disordered" evidence="15">
    <location>
        <begin position="75"/>
        <end position="127"/>
    </location>
</feature>
<keyword evidence="4" id="KW-0479">Metal-binding</keyword>
<dbReference type="InterPro" id="IPR039537">
    <property type="entry name" value="Retrotran_Ty1/copia-like"/>
</dbReference>
<proteinExistence type="predicted"/>
<evidence type="ECO:0000256" key="6">
    <source>
        <dbReference type="ARBA" id="ARBA00022801"/>
    </source>
</evidence>
<dbReference type="GO" id="GO:0015074">
    <property type="term" value="P:DNA integration"/>
    <property type="evidence" value="ECO:0007669"/>
    <property type="project" value="UniProtKB-KW"/>
</dbReference>
<feature type="non-terminal residue" evidence="17">
    <location>
        <position position="1"/>
    </location>
</feature>
<keyword evidence="6" id="KW-0378">Hydrolase</keyword>
<dbReference type="PANTHER" id="PTHR42648">
    <property type="entry name" value="TRANSPOSASE, PUTATIVE-RELATED"/>
    <property type="match status" value="1"/>
</dbReference>
<dbReference type="GO" id="GO:0046872">
    <property type="term" value="F:metal ion binding"/>
    <property type="evidence" value="ECO:0007669"/>
    <property type="project" value="UniProtKB-KW"/>
</dbReference>
<comment type="caution">
    <text evidence="17">The sequence shown here is derived from an EMBL/GenBank/DDBJ whole genome shotgun (WGS) entry which is preliminary data.</text>
</comment>
<reference evidence="17 18" key="1">
    <citation type="journal article" date="2019" name="Sci. Rep.">
        <title>Comparative genomics of chytrid fungi reveal insights into the obligate biotrophic and pathogenic lifestyle of Synchytrium endobioticum.</title>
        <authorList>
            <person name="van de Vossenberg B.T.L.H."/>
            <person name="Warris S."/>
            <person name="Nguyen H.D.T."/>
            <person name="van Gent-Pelzer M.P.E."/>
            <person name="Joly D.L."/>
            <person name="van de Geest H.C."/>
            <person name="Bonants P.J.M."/>
            <person name="Smith D.S."/>
            <person name="Levesque C.A."/>
            <person name="van der Lee T.A.J."/>
        </authorList>
    </citation>
    <scope>NUCLEOTIDE SEQUENCE [LARGE SCALE GENOMIC DNA]</scope>
    <source>
        <strain evidence="17 18">CBS 809.83</strain>
    </source>
</reference>
<evidence type="ECO:0000256" key="14">
    <source>
        <dbReference type="ARBA" id="ARBA00049244"/>
    </source>
</evidence>
<evidence type="ECO:0000256" key="2">
    <source>
        <dbReference type="ARBA" id="ARBA00022695"/>
    </source>
</evidence>
<dbReference type="GO" id="GO:0032196">
    <property type="term" value="P:transposition"/>
    <property type="evidence" value="ECO:0007669"/>
    <property type="project" value="UniProtKB-KW"/>
</dbReference>
<evidence type="ECO:0000256" key="15">
    <source>
        <dbReference type="SAM" id="MobiDB-lite"/>
    </source>
</evidence>
<evidence type="ECO:0000256" key="8">
    <source>
        <dbReference type="ARBA" id="ARBA00022908"/>
    </source>
</evidence>
<evidence type="ECO:0000256" key="3">
    <source>
        <dbReference type="ARBA" id="ARBA00022722"/>
    </source>
</evidence>
<dbReference type="GO" id="GO:0003676">
    <property type="term" value="F:nucleic acid binding"/>
    <property type="evidence" value="ECO:0007669"/>
    <property type="project" value="InterPro"/>
</dbReference>
<accession>A0A507DMU2</accession>
<dbReference type="Proteomes" id="UP000318582">
    <property type="component" value="Unassembled WGS sequence"/>
</dbReference>
<dbReference type="InterPro" id="IPR013103">
    <property type="entry name" value="RVT_2"/>
</dbReference>
<dbReference type="STRING" id="109895.A0A507DMU2"/>
<keyword evidence="18" id="KW-1185">Reference proteome</keyword>
<dbReference type="Pfam" id="PF07727">
    <property type="entry name" value="RVT_2"/>
    <property type="match status" value="1"/>
</dbReference>
<dbReference type="GO" id="GO:0005634">
    <property type="term" value="C:nucleus"/>
    <property type="evidence" value="ECO:0007669"/>
    <property type="project" value="UniProtKB-ARBA"/>
</dbReference>
<evidence type="ECO:0000256" key="13">
    <source>
        <dbReference type="ARBA" id="ARBA00048173"/>
    </source>
</evidence>
<evidence type="ECO:0000256" key="11">
    <source>
        <dbReference type="ARBA" id="ARBA00023172"/>
    </source>
</evidence>
<dbReference type="AlphaFoldDB" id="A0A507DMU2"/>
<dbReference type="GO" id="GO:0003964">
    <property type="term" value="F:RNA-directed DNA polymerase activity"/>
    <property type="evidence" value="ECO:0007669"/>
    <property type="project" value="UniProtKB-KW"/>
</dbReference>
<keyword evidence="3" id="KW-0540">Nuclease</keyword>
<keyword evidence="5" id="KW-0255">Endonuclease</keyword>
<dbReference type="Gene3D" id="3.30.420.10">
    <property type="entry name" value="Ribonuclease H-like superfamily/Ribonuclease H"/>
    <property type="match status" value="1"/>
</dbReference>
<keyword evidence="11" id="KW-0233">DNA recombination</keyword>
<keyword evidence="7" id="KW-0460">Magnesium</keyword>
<keyword evidence="10 17" id="KW-0808">Transferase</keyword>
<comment type="catalytic activity">
    <reaction evidence="14">
        <text>DNA(n) + a 2'-deoxyribonucleoside 5'-triphosphate = DNA(n+1) + diphosphate</text>
        <dbReference type="Rhea" id="RHEA:22508"/>
        <dbReference type="Rhea" id="RHEA-COMP:17339"/>
        <dbReference type="Rhea" id="RHEA-COMP:17340"/>
        <dbReference type="ChEBI" id="CHEBI:33019"/>
        <dbReference type="ChEBI" id="CHEBI:61560"/>
        <dbReference type="ChEBI" id="CHEBI:173112"/>
        <dbReference type="EC" id="2.7.7.7"/>
    </reaction>
</comment>
<dbReference type="EMBL" id="QEAQ01000399">
    <property type="protein sequence ID" value="TPX52210.1"/>
    <property type="molecule type" value="Genomic_DNA"/>
</dbReference>
<keyword evidence="1" id="KW-0815">Transposition</keyword>
<keyword evidence="9" id="KW-0695">RNA-directed DNA polymerase</keyword>
<dbReference type="InterPro" id="IPR001584">
    <property type="entry name" value="Integrase_cat-core"/>
</dbReference>
<protein>
    <submittedName>
        <fullName evidence="17">DNA-directed DNA polymerase</fullName>
    </submittedName>
</protein>
<dbReference type="PROSITE" id="PS50994">
    <property type="entry name" value="INTEGRASE"/>
    <property type="match status" value="1"/>
</dbReference>
<keyword evidence="10 17" id="KW-0239">DNA-directed DNA polymerase</keyword>
<name>A0A507DMU2_9FUNG</name>
<evidence type="ECO:0000256" key="10">
    <source>
        <dbReference type="ARBA" id="ARBA00022932"/>
    </source>
</evidence>
<evidence type="ECO:0000256" key="1">
    <source>
        <dbReference type="ARBA" id="ARBA00022578"/>
    </source>
</evidence>
<sequence>TKEAPLPSFKIFAAAAATETGCWPKVLQSDHGGEYLSKGFSNFTQSLGIRHQLSSVATPQQSGVAERMNRTVVAGEVQEDDSEQGDRLDGGSEQAEDFQDAQEHQPSPVGAIPSAPRKPKASKKSGTGLLDEATGLLAEATGLLAEAIAHGKDEPRLLSKPLIQGSGSKQLKPNSTACMPTTPGILFPCLQAISRSSAKGVDYGETFAPVAKFGSVRTVLAIAAIEDMELEQMDAVTAFLNPDIDEVIHMEQPEGFAIAGQEDLVCRLRRSLYGLKQSSRSWNLLEISAFPVLYRKCRGLAEFIVIFLYCLRREFTELFCDADDGV</sequence>